<dbReference type="InterPro" id="IPR030476">
    <property type="entry name" value="Pentaxin_CS"/>
</dbReference>
<dbReference type="GO" id="GO:0042310">
    <property type="term" value="P:vasoconstriction"/>
    <property type="evidence" value="ECO:0007669"/>
    <property type="project" value="Ensembl"/>
</dbReference>
<reference evidence="15" key="3">
    <citation type="submission" date="2025-08" db="UniProtKB">
        <authorList>
            <consortium name="Ensembl"/>
        </authorList>
    </citation>
    <scope>IDENTIFICATION</scope>
</reference>
<feature type="domain" description="Pentraxin (PTX)" evidence="14">
    <location>
        <begin position="61"/>
        <end position="259"/>
    </location>
</feature>
<dbReference type="SUPFAM" id="SSF49899">
    <property type="entry name" value="Concanavalin A-like lectins/glucanases"/>
    <property type="match status" value="1"/>
</dbReference>
<dbReference type="InterPro" id="IPR001759">
    <property type="entry name" value="PTX_dom"/>
</dbReference>
<dbReference type="GO" id="GO:0010888">
    <property type="term" value="P:negative regulation of lipid storage"/>
    <property type="evidence" value="ECO:0007669"/>
    <property type="project" value="Ensembl"/>
</dbReference>
<keyword evidence="3" id="KW-0011">Acute phase</keyword>
<dbReference type="CDD" id="cd00152">
    <property type="entry name" value="PTX"/>
    <property type="match status" value="1"/>
</dbReference>
<evidence type="ECO:0000256" key="2">
    <source>
        <dbReference type="ARBA" id="ARBA00004613"/>
    </source>
</evidence>
<dbReference type="Pfam" id="PF00354">
    <property type="entry name" value="Pentaxin"/>
    <property type="match status" value="1"/>
</dbReference>
<dbReference type="GO" id="GO:0032677">
    <property type="term" value="P:regulation of interleukin-8 production"/>
    <property type="evidence" value="ECO:0007669"/>
    <property type="project" value="Ensembl"/>
</dbReference>
<dbReference type="PROSITE" id="PS00289">
    <property type="entry name" value="PTX_1"/>
    <property type="match status" value="1"/>
</dbReference>
<dbReference type="FunFam" id="2.60.120.200:FF:000070">
    <property type="entry name" value="Serum amyloid P-component"/>
    <property type="match status" value="1"/>
</dbReference>
<comment type="function">
    <text evidence="9">Displays several functions associated with host defense: it promotes agglutination, bacterial capsular swelling, phagocytosis and complement fixation through its calcium-dependent binding to phosphorylcholine. Can interact with DNA and histones and may scavenge nuclear material released from damaged circulating cells.</text>
</comment>
<proteinExistence type="inferred from homology"/>
<dbReference type="PANTHER" id="PTHR45869">
    <property type="entry name" value="C-REACTIVE PROTEIN-RELATED"/>
    <property type="match status" value="1"/>
</dbReference>
<sequence>MEKLSLCLLVIISLSNAFAQTDLSAAMKSRNDFQPFLKREKRERPLFGLSSIFFSGVQDMIGKAFVFPKESENSYVSLTARLTKPLTAFTVCLRVYTDLNRDYSLFSYATKTQYNEILLFRGKTAVYSISVGGADVIFKPHQSSEPMHFCMTWESTSGITELWVDGKPMVRRSLKRGYSLGTQASIILGQEQDAFAGGFEKNQCLVGDIGDVNMWDYVLSPEEINTVYAGGTFSPNVLNWRALRYEMSGEVYVKPQLWP</sequence>
<evidence type="ECO:0000313" key="16">
    <source>
        <dbReference type="Proteomes" id="UP000008227"/>
    </source>
</evidence>
<feature type="signal peptide" evidence="13">
    <location>
        <begin position="1"/>
        <end position="19"/>
    </location>
</feature>
<dbReference type="GO" id="GO:0005615">
    <property type="term" value="C:extracellular space"/>
    <property type="evidence" value="ECO:0000318"/>
    <property type="project" value="GO_Central"/>
</dbReference>
<comment type="subcellular location">
    <subcellularLocation>
        <location evidence="2">Secreted</location>
    </subcellularLocation>
</comment>
<dbReference type="InterPro" id="IPR013320">
    <property type="entry name" value="ConA-like_dom_sf"/>
</dbReference>
<dbReference type="GO" id="GO:0042802">
    <property type="term" value="F:identical protein binding"/>
    <property type="evidence" value="ECO:0007669"/>
    <property type="project" value="Ensembl"/>
</dbReference>
<evidence type="ECO:0000256" key="3">
    <source>
        <dbReference type="ARBA" id="ARBA00022486"/>
    </source>
</evidence>
<evidence type="ECO:0000259" key="14">
    <source>
        <dbReference type="PROSITE" id="PS51828"/>
    </source>
</evidence>
<comment type="cofactor">
    <cofactor evidence="1">
        <name>Ca(2+)</name>
        <dbReference type="ChEBI" id="CHEBI:29108"/>
    </cofactor>
</comment>
<evidence type="ECO:0000256" key="10">
    <source>
        <dbReference type="ARBA" id="ARBA00038102"/>
    </source>
</evidence>
<dbReference type="GO" id="GO:0010628">
    <property type="term" value="P:positive regulation of gene expression"/>
    <property type="evidence" value="ECO:0007669"/>
    <property type="project" value="Ensembl"/>
</dbReference>
<reference evidence="16" key="1">
    <citation type="submission" date="2009-11" db="EMBL/GenBank/DDBJ databases">
        <authorList>
            <consortium name="Porcine genome sequencing project"/>
        </authorList>
    </citation>
    <scope>NUCLEOTIDE SEQUENCE [LARGE SCALE GENOMIC DNA]</scope>
    <source>
        <strain evidence="16">Duroc</strain>
    </source>
</reference>
<dbReference type="GO" id="GO:0032930">
    <property type="term" value="P:positive regulation of superoxide anion generation"/>
    <property type="evidence" value="ECO:0007669"/>
    <property type="project" value="Ensembl"/>
</dbReference>
<dbReference type="PROSITE" id="PS51828">
    <property type="entry name" value="PTX_2"/>
    <property type="match status" value="1"/>
</dbReference>
<comment type="similarity">
    <text evidence="10">Belongs to the pentraxin family.</text>
</comment>
<dbReference type="ExpressionAtlas" id="A0A5G2QPP1">
    <property type="expression patterns" value="baseline and differential"/>
</dbReference>
<dbReference type="AlphaFoldDB" id="A0A5G2QPP1"/>
<evidence type="ECO:0000256" key="6">
    <source>
        <dbReference type="ARBA" id="ARBA00022729"/>
    </source>
</evidence>
<reference evidence="15" key="2">
    <citation type="journal article" date="2020" name="Gigascience">
        <title>An improved pig reference genome sequence to enable pig genetics and genomics research.</title>
        <authorList>
            <person name="Warr A."/>
            <person name="Affara N."/>
            <person name="Aken B."/>
            <person name="Beiki H."/>
            <person name="Bickhart D.M."/>
            <person name="Billis K."/>
            <person name="Chow W."/>
            <person name="Eory L."/>
            <person name="Finlayson H.A."/>
            <person name="Flicek P."/>
            <person name="Giron C.G."/>
            <person name="Griffin D.K."/>
            <person name="Hall R."/>
            <person name="Hannum G."/>
            <person name="Hourlier T."/>
            <person name="Howe K."/>
            <person name="Hume D.A."/>
            <person name="Izuogu O."/>
            <person name="Kim K."/>
            <person name="Koren S."/>
            <person name="Liu H."/>
            <person name="Manchanda N."/>
            <person name="Martin F.J."/>
            <person name="Nonneman D.J."/>
            <person name="O'Connor R.E."/>
            <person name="Phillippy A.M."/>
            <person name="Rohrer G.A."/>
            <person name="Rosen B.D."/>
            <person name="Rund L.A."/>
            <person name="Sargent C.A."/>
            <person name="Schook L.B."/>
            <person name="Schroeder S.G."/>
            <person name="Schwartz A.S."/>
            <person name="Skinner B.M."/>
            <person name="Talbot R."/>
            <person name="Tseng E."/>
            <person name="Tuggle C.K."/>
            <person name="Watson M."/>
            <person name="Smith T.P.L."/>
            <person name="Archibald A.L."/>
        </authorList>
    </citation>
    <scope>NUCLEOTIDE SEQUENCE [LARGE SCALE GENOMIC DNA]</scope>
    <source>
        <strain evidence="15">Duroc</strain>
    </source>
</reference>
<dbReference type="GO" id="GO:0005509">
    <property type="term" value="F:calcium ion binding"/>
    <property type="evidence" value="ECO:0007669"/>
    <property type="project" value="Ensembl"/>
</dbReference>
<keyword evidence="8" id="KW-1015">Disulfide bond</keyword>
<dbReference type="PANTHER" id="PTHR45869:SF7">
    <property type="entry name" value="C-REACTIVE PROTEIN"/>
    <property type="match status" value="1"/>
</dbReference>
<dbReference type="Gene3D" id="2.60.120.200">
    <property type="match status" value="1"/>
</dbReference>
<evidence type="ECO:0000256" key="5">
    <source>
        <dbReference type="ARBA" id="ARBA00022723"/>
    </source>
</evidence>
<evidence type="ECO:0000256" key="13">
    <source>
        <dbReference type="SAM" id="SignalP"/>
    </source>
</evidence>
<dbReference type="Bgee" id="ENSSSCG00000006403">
    <property type="expression patterns" value="Expressed in right lobe of liver and 25 other cell types or tissues"/>
</dbReference>
<organism evidence="15 16">
    <name type="scientific">Sus scrofa</name>
    <name type="common">Pig</name>
    <dbReference type="NCBI Taxonomy" id="9823"/>
    <lineage>
        <taxon>Eukaryota</taxon>
        <taxon>Metazoa</taxon>
        <taxon>Chordata</taxon>
        <taxon>Craniata</taxon>
        <taxon>Vertebrata</taxon>
        <taxon>Euteleostomi</taxon>
        <taxon>Mammalia</taxon>
        <taxon>Eutheria</taxon>
        <taxon>Laurasiatheria</taxon>
        <taxon>Artiodactyla</taxon>
        <taxon>Suina</taxon>
        <taxon>Suidae</taxon>
        <taxon>Sus</taxon>
    </lineage>
</organism>
<dbReference type="GO" id="GO:0010745">
    <property type="term" value="P:negative regulation of macrophage derived foam cell differentiation"/>
    <property type="evidence" value="ECO:0007669"/>
    <property type="project" value="Ensembl"/>
</dbReference>
<keyword evidence="16" id="KW-1185">Reference proteome</keyword>
<evidence type="ECO:0000256" key="12">
    <source>
        <dbReference type="PROSITE-ProRule" id="PRU01172"/>
    </source>
</evidence>
<evidence type="ECO:0000256" key="9">
    <source>
        <dbReference type="ARBA" id="ARBA00037561"/>
    </source>
</evidence>
<dbReference type="GO" id="GO:0050750">
    <property type="term" value="F:low-density lipoprotein particle receptor binding"/>
    <property type="evidence" value="ECO:0007669"/>
    <property type="project" value="Ensembl"/>
</dbReference>
<dbReference type="InterPro" id="IPR051005">
    <property type="entry name" value="Pentraxin_domain"/>
</dbReference>
<feature type="chain" id="PRO_5023894797" description="C-reactive protein" evidence="13">
    <location>
        <begin position="20"/>
        <end position="259"/>
    </location>
</feature>
<evidence type="ECO:0000313" key="15">
    <source>
        <dbReference type="Ensembl" id="ENSSSCP00000064044.1"/>
    </source>
</evidence>
<reference evidence="15" key="4">
    <citation type="submission" date="2025-09" db="UniProtKB">
        <authorList>
            <consortium name="Ensembl"/>
        </authorList>
    </citation>
    <scope>IDENTIFICATION</scope>
</reference>
<name>A0A5G2QPP1_PIG</name>
<accession>A0A5G2QPP1</accession>
<dbReference type="SMART" id="SM00159">
    <property type="entry name" value="PTX"/>
    <property type="match status" value="1"/>
</dbReference>
<protein>
    <recommendedName>
        <fullName evidence="11">C-reactive protein</fullName>
    </recommendedName>
</protein>
<evidence type="ECO:0000256" key="1">
    <source>
        <dbReference type="ARBA" id="ARBA00001913"/>
    </source>
</evidence>
<gene>
    <name evidence="15" type="primary">CRP</name>
</gene>
<dbReference type="GO" id="GO:0001849">
    <property type="term" value="F:complement component C1q complex binding"/>
    <property type="evidence" value="ECO:0000318"/>
    <property type="project" value="GO_Central"/>
</dbReference>
<dbReference type="Ensembl" id="ENSSSCT00000072472.2">
    <property type="protein sequence ID" value="ENSSSCP00000064044.1"/>
    <property type="gene ID" value="ENSSSCG00000006403.6"/>
</dbReference>
<dbReference type="GeneTree" id="ENSGT01100000263515"/>
<evidence type="ECO:0000256" key="8">
    <source>
        <dbReference type="ARBA" id="ARBA00023157"/>
    </source>
</evidence>
<comment type="caution">
    <text evidence="12">Lacks conserved residue(s) required for the propagation of feature annotation.</text>
</comment>
<keyword evidence="6 13" id="KW-0732">Signal</keyword>
<dbReference type="GO" id="GO:0006953">
    <property type="term" value="P:acute-phase response"/>
    <property type="evidence" value="ECO:0000318"/>
    <property type="project" value="GO_Central"/>
</dbReference>
<dbReference type="GO" id="GO:0032945">
    <property type="term" value="P:negative regulation of mononuclear cell proliferation"/>
    <property type="evidence" value="ECO:0007669"/>
    <property type="project" value="Ensembl"/>
</dbReference>
<dbReference type="PRINTS" id="PR00895">
    <property type="entry name" value="PENTAXIN"/>
</dbReference>
<keyword evidence="4" id="KW-0964">Secreted</keyword>
<keyword evidence="7" id="KW-0106">Calcium</keyword>
<evidence type="ECO:0000256" key="4">
    <source>
        <dbReference type="ARBA" id="ARBA00022525"/>
    </source>
</evidence>
<dbReference type="GO" id="GO:0030169">
    <property type="term" value="F:low-density lipoprotein particle binding"/>
    <property type="evidence" value="ECO:0000318"/>
    <property type="project" value="GO_Central"/>
</dbReference>
<dbReference type="GO" id="GO:0045087">
    <property type="term" value="P:innate immune response"/>
    <property type="evidence" value="ECO:0000318"/>
    <property type="project" value="GO_Central"/>
</dbReference>
<evidence type="ECO:0000256" key="11">
    <source>
        <dbReference type="ARBA" id="ARBA00040546"/>
    </source>
</evidence>
<evidence type="ECO:0000256" key="7">
    <source>
        <dbReference type="ARBA" id="ARBA00022837"/>
    </source>
</evidence>
<dbReference type="Proteomes" id="UP000008227">
    <property type="component" value="Chromosome 4"/>
</dbReference>
<keyword evidence="5" id="KW-0479">Metal-binding</keyword>